<name>A0A8T1WR58_9STRA</name>
<feature type="compositionally biased region" description="Polar residues" evidence="1">
    <location>
        <begin position="1"/>
        <end position="24"/>
    </location>
</feature>
<proteinExistence type="predicted"/>
<evidence type="ECO:0000313" key="2">
    <source>
        <dbReference type="EMBL" id="KAG7395034.1"/>
    </source>
</evidence>
<feature type="compositionally biased region" description="Basic and acidic residues" evidence="1">
    <location>
        <begin position="31"/>
        <end position="54"/>
    </location>
</feature>
<organism evidence="2 3">
    <name type="scientific">Phytophthora boehmeriae</name>
    <dbReference type="NCBI Taxonomy" id="109152"/>
    <lineage>
        <taxon>Eukaryota</taxon>
        <taxon>Sar</taxon>
        <taxon>Stramenopiles</taxon>
        <taxon>Oomycota</taxon>
        <taxon>Peronosporomycetes</taxon>
        <taxon>Peronosporales</taxon>
        <taxon>Peronosporaceae</taxon>
        <taxon>Phytophthora</taxon>
    </lineage>
</organism>
<feature type="compositionally biased region" description="Polar residues" evidence="1">
    <location>
        <begin position="55"/>
        <end position="69"/>
    </location>
</feature>
<comment type="caution">
    <text evidence="2">The sequence shown here is derived from an EMBL/GenBank/DDBJ whole genome shotgun (WGS) entry which is preliminary data.</text>
</comment>
<evidence type="ECO:0000313" key="3">
    <source>
        <dbReference type="Proteomes" id="UP000693981"/>
    </source>
</evidence>
<dbReference type="AlphaFoldDB" id="A0A8T1WR58"/>
<feature type="compositionally biased region" description="Basic residues" evidence="1">
    <location>
        <begin position="254"/>
        <end position="264"/>
    </location>
</feature>
<feature type="compositionally biased region" description="Low complexity" evidence="1">
    <location>
        <begin position="138"/>
        <end position="147"/>
    </location>
</feature>
<accession>A0A8T1WR58</accession>
<evidence type="ECO:0000256" key="1">
    <source>
        <dbReference type="SAM" id="MobiDB-lite"/>
    </source>
</evidence>
<feature type="compositionally biased region" description="Basic residues" evidence="1">
    <location>
        <begin position="154"/>
        <end position="163"/>
    </location>
</feature>
<dbReference type="Proteomes" id="UP000693981">
    <property type="component" value="Unassembled WGS sequence"/>
</dbReference>
<feature type="compositionally biased region" description="Basic and acidic residues" evidence="1">
    <location>
        <begin position="128"/>
        <end position="137"/>
    </location>
</feature>
<feature type="region of interest" description="Disordered" evidence="1">
    <location>
        <begin position="1"/>
        <end position="264"/>
    </location>
</feature>
<feature type="compositionally biased region" description="Basic and acidic residues" evidence="1">
    <location>
        <begin position="176"/>
        <end position="186"/>
    </location>
</feature>
<feature type="compositionally biased region" description="Low complexity" evidence="1">
    <location>
        <begin position="237"/>
        <end position="250"/>
    </location>
</feature>
<keyword evidence="3" id="KW-1185">Reference proteome</keyword>
<sequence>MANVVSAVSVSDQDKFSTPTTPDRQFTARRLKSERADTTNKRFLRVSDKADKSDAYSTHSKPSSSASGSDNDEERIFELSGLPFLEQATEEFESMLGTGEAVHHTLHANEIALRAKEKKEELEEEKEKEESKEKDGSSDSASGSSSKGTDKKHAGQHTPHKTALHTDGAEDEQEEEPKKGVKDKSSLSDSASGSSPKGTDKDHSGHQTQHKTGLLHENKSEQEQDEELRKQPKDKSSSLGNASGSSSQTSVKSHAGHVKASKEL</sequence>
<gene>
    <name evidence="2" type="ORF">PHYBOEH_004361</name>
</gene>
<feature type="compositionally biased region" description="Basic and acidic residues" evidence="1">
    <location>
        <begin position="214"/>
        <end position="236"/>
    </location>
</feature>
<dbReference type="EMBL" id="JAGDFL010000230">
    <property type="protein sequence ID" value="KAG7395034.1"/>
    <property type="molecule type" value="Genomic_DNA"/>
</dbReference>
<protein>
    <submittedName>
        <fullName evidence="2">Uncharacterized protein</fullName>
    </submittedName>
</protein>
<reference evidence="2" key="1">
    <citation type="submission" date="2021-02" db="EMBL/GenBank/DDBJ databases">
        <authorList>
            <person name="Palmer J.M."/>
        </authorList>
    </citation>
    <scope>NUCLEOTIDE SEQUENCE</scope>
    <source>
        <strain evidence="2">SCRP23</strain>
    </source>
</reference>